<dbReference type="OMA" id="CQSAWFA"/>
<proteinExistence type="predicted"/>
<dbReference type="PANTHER" id="PTHR33327:SF3">
    <property type="entry name" value="RNA-DIRECTED DNA POLYMERASE"/>
    <property type="match status" value="1"/>
</dbReference>
<dbReference type="AlphaFoldDB" id="A0A1X7V2S7"/>
<sequence length="123" mass="13911">MSDGEENKPIKPTPPAVVPKVSYVLLKLPLYWPADLLVWFAQTKAQFDTRGITSQKTKYDYVVCSLAPDTATEVRNVIIKPPSTDQYKALKVALIQQMATSKLLHMQQLLQREELGDRKPSQL</sequence>
<dbReference type="PANTHER" id="PTHR33327">
    <property type="entry name" value="ENDONUCLEASE"/>
    <property type="match status" value="1"/>
</dbReference>
<dbReference type="EnsemblMetazoa" id="Aqu2.1.34560_001">
    <property type="protein sequence ID" value="Aqu2.1.34560_001"/>
    <property type="gene ID" value="Aqu2.1.34560"/>
</dbReference>
<evidence type="ECO:0000259" key="1">
    <source>
        <dbReference type="Pfam" id="PF23055"/>
    </source>
</evidence>
<organism evidence="2">
    <name type="scientific">Amphimedon queenslandica</name>
    <name type="common">Sponge</name>
    <dbReference type="NCBI Taxonomy" id="400682"/>
    <lineage>
        <taxon>Eukaryota</taxon>
        <taxon>Metazoa</taxon>
        <taxon>Porifera</taxon>
        <taxon>Demospongiae</taxon>
        <taxon>Heteroscleromorpha</taxon>
        <taxon>Haplosclerida</taxon>
        <taxon>Niphatidae</taxon>
        <taxon>Amphimedon</taxon>
    </lineage>
</organism>
<reference evidence="2" key="1">
    <citation type="submission" date="2017-05" db="UniProtKB">
        <authorList>
            <consortium name="EnsemblMetazoa"/>
        </authorList>
    </citation>
    <scope>IDENTIFICATION</scope>
</reference>
<protein>
    <recommendedName>
        <fullName evidence="1">DUF7041 domain-containing protein</fullName>
    </recommendedName>
</protein>
<name>A0A1X7V2S7_AMPQE</name>
<dbReference type="InterPro" id="IPR055469">
    <property type="entry name" value="DUF7041"/>
</dbReference>
<evidence type="ECO:0000313" key="2">
    <source>
        <dbReference type="EnsemblMetazoa" id="Aqu2.1.34560_001"/>
    </source>
</evidence>
<dbReference type="OrthoDB" id="6260718at2759"/>
<accession>A0A1X7V2S7</accession>
<dbReference type="InParanoid" id="A0A1X7V2S7"/>
<dbReference type="Pfam" id="PF23055">
    <property type="entry name" value="DUF7041"/>
    <property type="match status" value="1"/>
</dbReference>
<feature type="domain" description="DUF7041" evidence="1">
    <location>
        <begin position="28"/>
        <end position="111"/>
    </location>
</feature>